<organism evidence="1 2">
    <name type="scientific">Pararge aegeria aegeria</name>
    <dbReference type="NCBI Taxonomy" id="348720"/>
    <lineage>
        <taxon>Eukaryota</taxon>
        <taxon>Metazoa</taxon>
        <taxon>Ecdysozoa</taxon>
        <taxon>Arthropoda</taxon>
        <taxon>Hexapoda</taxon>
        <taxon>Insecta</taxon>
        <taxon>Pterygota</taxon>
        <taxon>Neoptera</taxon>
        <taxon>Endopterygota</taxon>
        <taxon>Lepidoptera</taxon>
        <taxon>Glossata</taxon>
        <taxon>Ditrysia</taxon>
        <taxon>Papilionoidea</taxon>
        <taxon>Nymphalidae</taxon>
        <taxon>Satyrinae</taxon>
        <taxon>Satyrini</taxon>
        <taxon>Parargina</taxon>
        <taxon>Pararge</taxon>
    </lineage>
</organism>
<accession>A0A8S4SHX6</accession>
<dbReference type="Proteomes" id="UP000838756">
    <property type="component" value="Unassembled WGS sequence"/>
</dbReference>
<dbReference type="EMBL" id="CAKXAJ010026404">
    <property type="protein sequence ID" value="CAH2267864.1"/>
    <property type="molecule type" value="Genomic_DNA"/>
</dbReference>
<sequence length="98" mass="11703">MQDNGFWRIRYNHELYELFKEPNIVKTIKLLRIQWAGHVQRMEGTLEGRRGRGRPRGRWNDGVKSDMRVLGVRSWKEAASDRLKWRNMLEQAKAHPGM</sequence>
<dbReference type="OrthoDB" id="8197512at2759"/>
<evidence type="ECO:0000313" key="1">
    <source>
        <dbReference type="EMBL" id="CAH2267864.1"/>
    </source>
</evidence>
<gene>
    <name evidence="1" type="primary">jg12940</name>
    <name evidence="1" type="ORF">PAEG_LOCUS26345</name>
</gene>
<evidence type="ECO:0000313" key="2">
    <source>
        <dbReference type="Proteomes" id="UP000838756"/>
    </source>
</evidence>
<dbReference type="AlphaFoldDB" id="A0A8S4SHX6"/>
<reference evidence="1" key="1">
    <citation type="submission" date="2022-03" db="EMBL/GenBank/DDBJ databases">
        <authorList>
            <person name="Lindestad O."/>
        </authorList>
    </citation>
    <scope>NUCLEOTIDE SEQUENCE</scope>
</reference>
<keyword evidence="2" id="KW-1185">Reference proteome</keyword>
<name>A0A8S4SHX6_9NEOP</name>
<comment type="caution">
    <text evidence="1">The sequence shown here is derived from an EMBL/GenBank/DDBJ whole genome shotgun (WGS) entry which is preliminary data.</text>
</comment>
<proteinExistence type="predicted"/>
<protein>
    <submittedName>
        <fullName evidence="1">Jg12940 protein</fullName>
    </submittedName>
</protein>